<feature type="domain" description="DUF7580" evidence="1">
    <location>
        <begin position="290"/>
        <end position="447"/>
    </location>
</feature>
<protein>
    <recommendedName>
        <fullName evidence="1">DUF7580 domain-containing protein</fullName>
    </recommendedName>
</protein>
<gene>
    <name evidence="2" type="ORF">Z519_10716</name>
</gene>
<keyword evidence="3" id="KW-1185">Reference proteome</keyword>
<proteinExistence type="predicted"/>
<evidence type="ECO:0000313" key="3">
    <source>
        <dbReference type="Proteomes" id="UP000053789"/>
    </source>
</evidence>
<dbReference type="HOGENOM" id="CLU_026305_2_0_1"/>
<sequence>MSAVIACEEVVRNIAAHIEGFLPAGHLVSFFTGQNDNFAWPRCAGDTAGKSESFVQANRTSVGNGFDLRARFNLTLGRSDVDKSIQELDRSILVLERLSAAVAANRGASEAAISLTATKFVVAVAKSTDHAARLYSAIANRWICKFHKSHEIKLRLDRRLPALTRAALKADQLATKGSVFEVVFRCDQPQNDIRWHESKVEILEEAHINGSAATLSQPPIGSNPRPKVTISIPSAVVALPATSQKVDCRCSSLNRAITANKMLHLHIASQAKLHCDHRECPSLSSAERFDLYETPWLDKSWSKEAIQFMKVPDGHGQGVSAMDIDFTKPVISHEFSSASHRSAKHLQPKEALLELGITLLELWHEKTIEDHFSGIPVPADYWGKLRLESIWLDDMTNPLLPQYRLAVAQCVKCFFGGRFCSPSWDDFEFRKALVRDMVEPLHENSKPWL</sequence>
<dbReference type="Proteomes" id="UP000053789">
    <property type="component" value="Unassembled WGS sequence"/>
</dbReference>
<dbReference type="Pfam" id="PF24476">
    <property type="entry name" value="DUF7580"/>
    <property type="match status" value="2"/>
</dbReference>
<dbReference type="AlphaFoldDB" id="A0A0D2HCN3"/>
<dbReference type="PANTHER" id="PTHR35186">
    <property type="entry name" value="ANK_REP_REGION DOMAIN-CONTAINING PROTEIN"/>
    <property type="match status" value="1"/>
</dbReference>
<dbReference type="RefSeq" id="XP_016615339.1">
    <property type="nucleotide sequence ID" value="XM_016768432.1"/>
</dbReference>
<dbReference type="OrthoDB" id="3565018at2759"/>
<dbReference type="GeneID" id="27703644"/>
<dbReference type="PANTHER" id="PTHR35186:SF4">
    <property type="entry name" value="PRION-INHIBITION AND PROPAGATION HELO DOMAIN-CONTAINING PROTEIN"/>
    <property type="match status" value="1"/>
</dbReference>
<reference evidence="2" key="1">
    <citation type="submission" date="2015-01" db="EMBL/GenBank/DDBJ databases">
        <title>The Genome Sequence of Cladophialophora bantiana CBS 173.52.</title>
        <authorList>
            <consortium name="The Broad Institute Genomics Platform"/>
            <person name="Cuomo C."/>
            <person name="de Hoog S."/>
            <person name="Gorbushina A."/>
            <person name="Stielow B."/>
            <person name="Teixiera M."/>
            <person name="Abouelleil A."/>
            <person name="Chapman S.B."/>
            <person name="Priest M."/>
            <person name="Young S.K."/>
            <person name="Wortman J."/>
            <person name="Nusbaum C."/>
            <person name="Birren B."/>
        </authorList>
    </citation>
    <scope>NUCLEOTIDE SEQUENCE [LARGE SCALE GENOMIC DNA]</scope>
    <source>
        <strain evidence="2">CBS 173.52</strain>
    </source>
</reference>
<accession>A0A0D2HCN3</accession>
<dbReference type="VEuPathDB" id="FungiDB:Z519_10716"/>
<feature type="domain" description="DUF7580" evidence="1">
    <location>
        <begin position="127"/>
        <end position="285"/>
    </location>
</feature>
<evidence type="ECO:0000313" key="2">
    <source>
        <dbReference type="EMBL" id="KIW88670.1"/>
    </source>
</evidence>
<evidence type="ECO:0000259" key="1">
    <source>
        <dbReference type="Pfam" id="PF24476"/>
    </source>
</evidence>
<organism evidence="2 3">
    <name type="scientific">Cladophialophora bantiana (strain ATCC 10958 / CBS 173.52 / CDC B-1940 / NIH 8579)</name>
    <name type="common">Xylohypha bantiana</name>
    <dbReference type="NCBI Taxonomy" id="1442370"/>
    <lineage>
        <taxon>Eukaryota</taxon>
        <taxon>Fungi</taxon>
        <taxon>Dikarya</taxon>
        <taxon>Ascomycota</taxon>
        <taxon>Pezizomycotina</taxon>
        <taxon>Eurotiomycetes</taxon>
        <taxon>Chaetothyriomycetidae</taxon>
        <taxon>Chaetothyriales</taxon>
        <taxon>Herpotrichiellaceae</taxon>
        <taxon>Cladophialophora</taxon>
    </lineage>
</organism>
<name>A0A0D2HCN3_CLAB1</name>
<dbReference type="InterPro" id="IPR056002">
    <property type="entry name" value="DUF7580"/>
</dbReference>
<dbReference type="EMBL" id="KN846998">
    <property type="protein sequence ID" value="KIW88670.1"/>
    <property type="molecule type" value="Genomic_DNA"/>
</dbReference>